<gene>
    <name evidence="2" type="ORF">HAX54_052723</name>
</gene>
<accession>A0ABS8SZC0</accession>
<sequence length="107" mass="12265">MFEEANNNNTHYFIAPQKKEKASWKRVSRIVGKLGKWKPQGKGKEIKKKGKTGDDKKKGGVNNENIRDIEEFINSVLKEEDNINNDDDANCDDDMAIEEINKGSFDY</sequence>
<feature type="compositionally biased region" description="Basic residues" evidence="1">
    <location>
        <begin position="37"/>
        <end position="50"/>
    </location>
</feature>
<proteinExistence type="predicted"/>
<feature type="region of interest" description="Disordered" evidence="1">
    <location>
        <begin position="37"/>
        <end position="63"/>
    </location>
</feature>
<organism evidence="2 3">
    <name type="scientific">Datura stramonium</name>
    <name type="common">Jimsonweed</name>
    <name type="synonym">Common thornapple</name>
    <dbReference type="NCBI Taxonomy" id="4076"/>
    <lineage>
        <taxon>Eukaryota</taxon>
        <taxon>Viridiplantae</taxon>
        <taxon>Streptophyta</taxon>
        <taxon>Embryophyta</taxon>
        <taxon>Tracheophyta</taxon>
        <taxon>Spermatophyta</taxon>
        <taxon>Magnoliopsida</taxon>
        <taxon>eudicotyledons</taxon>
        <taxon>Gunneridae</taxon>
        <taxon>Pentapetalae</taxon>
        <taxon>asterids</taxon>
        <taxon>lamiids</taxon>
        <taxon>Solanales</taxon>
        <taxon>Solanaceae</taxon>
        <taxon>Solanoideae</taxon>
        <taxon>Datureae</taxon>
        <taxon>Datura</taxon>
    </lineage>
</organism>
<keyword evidence="3" id="KW-1185">Reference proteome</keyword>
<comment type="caution">
    <text evidence="2">The sequence shown here is derived from an EMBL/GenBank/DDBJ whole genome shotgun (WGS) entry which is preliminary data.</text>
</comment>
<reference evidence="2 3" key="1">
    <citation type="journal article" date="2021" name="BMC Genomics">
        <title>Datura genome reveals duplications of psychoactive alkaloid biosynthetic genes and high mutation rate following tissue culture.</title>
        <authorList>
            <person name="Rajewski A."/>
            <person name="Carter-House D."/>
            <person name="Stajich J."/>
            <person name="Litt A."/>
        </authorList>
    </citation>
    <scope>NUCLEOTIDE SEQUENCE [LARGE SCALE GENOMIC DNA]</scope>
    <source>
        <strain evidence="2">AR-01</strain>
    </source>
</reference>
<name>A0ABS8SZC0_DATST</name>
<dbReference type="EMBL" id="JACEIK010000964">
    <property type="protein sequence ID" value="MCD7464426.1"/>
    <property type="molecule type" value="Genomic_DNA"/>
</dbReference>
<evidence type="ECO:0000313" key="3">
    <source>
        <dbReference type="Proteomes" id="UP000823775"/>
    </source>
</evidence>
<evidence type="ECO:0000313" key="2">
    <source>
        <dbReference type="EMBL" id="MCD7464426.1"/>
    </source>
</evidence>
<dbReference type="Proteomes" id="UP000823775">
    <property type="component" value="Unassembled WGS sequence"/>
</dbReference>
<protein>
    <submittedName>
        <fullName evidence="2">Uncharacterized protein</fullName>
    </submittedName>
</protein>
<evidence type="ECO:0000256" key="1">
    <source>
        <dbReference type="SAM" id="MobiDB-lite"/>
    </source>
</evidence>